<dbReference type="Pfam" id="PF00392">
    <property type="entry name" value="GntR"/>
    <property type="match status" value="1"/>
</dbReference>
<sequence>MSGLHAITEGAPVESKSELVYRDLRERIVDGQFTAGYRLVLARLADHYDVSPVPVREALRRLEAEGLVRYTRNVGAEVVGVDSSSYAETMEVLAVLEGAATALAAPHLGEAEIAQARAINAEMREVRQDLDPVRFTTLNHQFHVVVCGPCPNDHLSEMLQREWERISQVRRSSFTYVPERSLTSVEEHERILQLIVDGAPFHEVEQAAREHKLRTMNQFLEARRSNRAPQQQQAG</sequence>
<keyword evidence="6" id="KW-1185">Reference proteome</keyword>
<keyword evidence="1" id="KW-0805">Transcription regulation</keyword>
<dbReference type="InterPro" id="IPR036390">
    <property type="entry name" value="WH_DNA-bd_sf"/>
</dbReference>
<gene>
    <name evidence="5" type="ORF">ACFSCS_07255</name>
</gene>
<dbReference type="InterPro" id="IPR000524">
    <property type="entry name" value="Tscrpt_reg_HTH_GntR"/>
</dbReference>
<evidence type="ECO:0000256" key="1">
    <source>
        <dbReference type="ARBA" id="ARBA00023015"/>
    </source>
</evidence>
<comment type="caution">
    <text evidence="5">The sequence shown here is derived from an EMBL/GenBank/DDBJ whole genome shotgun (WGS) entry which is preliminary data.</text>
</comment>
<dbReference type="CDD" id="cd07377">
    <property type="entry name" value="WHTH_GntR"/>
    <property type="match status" value="1"/>
</dbReference>
<evidence type="ECO:0000313" key="5">
    <source>
        <dbReference type="EMBL" id="MFD1889987.1"/>
    </source>
</evidence>
<dbReference type="SUPFAM" id="SSF48008">
    <property type="entry name" value="GntR ligand-binding domain-like"/>
    <property type="match status" value="1"/>
</dbReference>
<evidence type="ECO:0000256" key="3">
    <source>
        <dbReference type="ARBA" id="ARBA00023163"/>
    </source>
</evidence>
<dbReference type="Gene3D" id="1.20.120.530">
    <property type="entry name" value="GntR ligand-binding domain-like"/>
    <property type="match status" value="1"/>
</dbReference>
<dbReference type="EMBL" id="JBHUFZ010000016">
    <property type="protein sequence ID" value="MFD1889987.1"/>
    <property type="molecule type" value="Genomic_DNA"/>
</dbReference>
<dbReference type="SUPFAM" id="SSF46785">
    <property type="entry name" value="Winged helix' DNA-binding domain"/>
    <property type="match status" value="1"/>
</dbReference>
<dbReference type="PANTHER" id="PTHR43537:SF5">
    <property type="entry name" value="UXU OPERON TRANSCRIPTIONAL REGULATOR"/>
    <property type="match status" value="1"/>
</dbReference>
<dbReference type="Gene3D" id="1.10.10.10">
    <property type="entry name" value="Winged helix-like DNA-binding domain superfamily/Winged helix DNA-binding domain"/>
    <property type="match status" value="1"/>
</dbReference>
<name>A0ABW4RUJ2_9ACTN</name>
<dbReference type="InterPro" id="IPR011711">
    <property type="entry name" value="GntR_C"/>
</dbReference>
<dbReference type="InterPro" id="IPR008920">
    <property type="entry name" value="TF_FadR/GntR_C"/>
</dbReference>
<dbReference type="PANTHER" id="PTHR43537">
    <property type="entry name" value="TRANSCRIPTIONAL REGULATOR, GNTR FAMILY"/>
    <property type="match status" value="1"/>
</dbReference>
<dbReference type="InterPro" id="IPR036388">
    <property type="entry name" value="WH-like_DNA-bd_sf"/>
</dbReference>
<dbReference type="SMART" id="SM00895">
    <property type="entry name" value="FCD"/>
    <property type="match status" value="1"/>
</dbReference>
<evidence type="ECO:0000259" key="4">
    <source>
        <dbReference type="PROSITE" id="PS50949"/>
    </source>
</evidence>
<proteinExistence type="predicted"/>
<evidence type="ECO:0000313" key="6">
    <source>
        <dbReference type="Proteomes" id="UP001597326"/>
    </source>
</evidence>
<organism evidence="5 6">
    <name type="scientific">Luteococcus peritonei</name>
    <dbReference type="NCBI Taxonomy" id="88874"/>
    <lineage>
        <taxon>Bacteria</taxon>
        <taxon>Bacillati</taxon>
        <taxon>Actinomycetota</taxon>
        <taxon>Actinomycetes</taxon>
        <taxon>Propionibacteriales</taxon>
        <taxon>Propionibacteriaceae</taxon>
        <taxon>Luteococcus</taxon>
    </lineage>
</organism>
<dbReference type="Pfam" id="PF07729">
    <property type="entry name" value="FCD"/>
    <property type="match status" value="1"/>
</dbReference>
<reference evidence="6" key="1">
    <citation type="journal article" date="2019" name="Int. J. Syst. Evol. Microbiol.">
        <title>The Global Catalogue of Microorganisms (GCM) 10K type strain sequencing project: providing services to taxonomists for standard genome sequencing and annotation.</title>
        <authorList>
            <consortium name="The Broad Institute Genomics Platform"/>
            <consortium name="The Broad Institute Genome Sequencing Center for Infectious Disease"/>
            <person name="Wu L."/>
            <person name="Ma J."/>
        </authorList>
    </citation>
    <scope>NUCLEOTIDE SEQUENCE [LARGE SCALE GENOMIC DNA]</scope>
    <source>
        <strain evidence="6">CAIM 431</strain>
    </source>
</reference>
<keyword evidence="3" id="KW-0804">Transcription</keyword>
<protein>
    <submittedName>
        <fullName evidence="5">GntR family transcriptional regulator</fullName>
    </submittedName>
</protein>
<dbReference type="SMART" id="SM00345">
    <property type="entry name" value="HTH_GNTR"/>
    <property type="match status" value="1"/>
</dbReference>
<dbReference type="Proteomes" id="UP001597326">
    <property type="component" value="Unassembled WGS sequence"/>
</dbReference>
<dbReference type="PROSITE" id="PS50949">
    <property type="entry name" value="HTH_GNTR"/>
    <property type="match status" value="1"/>
</dbReference>
<dbReference type="RefSeq" id="WP_343872933.1">
    <property type="nucleotide sequence ID" value="NZ_BAAAIX010000013.1"/>
</dbReference>
<accession>A0ABW4RUJ2</accession>
<keyword evidence="2" id="KW-0238">DNA-binding</keyword>
<evidence type="ECO:0000256" key="2">
    <source>
        <dbReference type="ARBA" id="ARBA00023125"/>
    </source>
</evidence>
<feature type="domain" description="HTH gntR-type" evidence="4">
    <location>
        <begin position="14"/>
        <end position="81"/>
    </location>
</feature>